<comment type="caution">
    <text evidence="2">The sequence shown here is derived from an EMBL/GenBank/DDBJ whole genome shotgun (WGS) entry which is preliminary data.</text>
</comment>
<evidence type="ECO:0000313" key="2">
    <source>
        <dbReference type="EMBL" id="KFX75661.1"/>
    </source>
</evidence>
<proteinExistence type="predicted"/>
<reference evidence="3 4" key="3">
    <citation type="submission" date="2018-08" db="EMBL/GenBank/DDBJ databases">
        <title>A genome reference for cultivated species of the human gut microbiota.</title>
        <authorList>
            <person name="Zou Y."/>
            <person name="Xue W."/>
            <person name="Luo G."/>
        </authorList>
    </citation>
    <scope>NUCLEOTIDE SEQUENCE [LARGE SCALE GENOMIC DNA]</scope>
    <source>
        <strain evidence="3 4">AM18-6</strain>
    </source>
</reference>
<dbReference type="PATRIC" id="fig|817.53.peg.961"/>
<evidence type="ECO:0000313" key="4">
    <source>
        <dbReference type="Proteomes" id="UP000266644"/>
    </source>
</evidence>
<sequence length="518" mass="58329">MMKTKYYFSFVFASLFLVPSVAMAQDVNYQKEFDNFQKKQQKEYKDFKNKADEEFATFLKEAWQKYNASVGDSMPTRPEPVKPTLFDKKKPVPAPVEIKPAAPKIPVSDKPGVGDKVNVEVKKPDLPAVADKPAPGVYVPGKPYTPVKVDIPVPLPGSSARRNVIEFYGTQFEVATDIIEDFVLGGTSESKVAAAWSRLCKADHEQLINDCVRLKNEHRMNDWAFLLFIKQLGVQMCGAARKDDVAFLQMFILNKCGYKVRLSKINDKLKLLVAPAGTIFGVPYITFKGVKYYVFEADKGGSMAVYTYSQDFANAKNLVCMDLNAVPQFGMQELGKTVSPSEKSLLQINAVVNKNLMDFYKDYPQCEVAVYYKTPMSKELKSALYPSLQTAIKGKSEKDAANILIDFVQNSFQYQTDGEQFGYEKPFFMDENFYYPACDCEDRAILFSNLVKDLMGLDAVLLDYPNHIASAVRFNEEISGDYILLDGKKYLICDPTYIGAPIGMCMDRFKSVAPEIIR</sequence>
<feature type="signal peptide" evidence="1">
    <location>
        <begin position="1"/>
        <end position="24"/>
    </location>
</feature>
<dbReference type="EMBL" id="QRJE01000020">
    <property type="protein sequence ID" value="RHH10013.1"/>
    <property type="molecule type" value="Genomic_DNA"/>
</dbReference>
<gene>
    <name evidence="3" type="ORF">DW228_13075</name>
    <name evidence="2" type="ORF">EE52_0204580</name>
</gene>
<feature type="chain" id="PRO_5044366489" evidence="1">
    <location>
        <begin position="25"/>
        <end position="518"/>
    </location>
</feature>
<protein>
    <submittedName>
        <fullName evidence="2">Uncharacterized protein</fullName>
    </submittedName>
</protein>
<keyword evidence="1" id="KW-0732">Signal</keyword>
<dbReference type="Proteomes" id="UP000266644">
    <property type="component" value="Unassembled WGS sequence"/>
</dbReference>
<dbReference type="EMBL" id="JMZZ02000042">
    <property type="protein sequence ID" value="KFX75661.1"/>
    <property type="molecule type" value="Genomic_DNA"/>
</dbReference>
<dbReference type="AlphaFoldDB" id="A0A0I9SCE0"/>
<organism evidence="2">
    <name type="scientific">Bacteroides fragilis</name>
    <dbReference type="NCBI Taxonomy" id="817"/>
    <lineage>
        <taxon>Bacteria</taxon>
        <taxon>Pseudomonadati</taxon>
        <taxon>Bacteroidota</taxon>
        <taxon>Bacteroidia</taxon>
        <taxon>Bacteroidales</taxon>
        <taxon>Bacteroidaceae</taxon>
        <taxon>Bacteroides</taxon>
    </lineage>
</organism>
<accession>A0A0I9SCE0</accession>
<reference evidence="2" key="2">
    <citation type="submission" date="2014-07" db="EMBL/GenBank/DDBJ databases">
        <title>Genetics and epidemiology of antimicrobial resistance in B. fragilis group.</title>
        <authorList>
            <person name="Sydenham T.V."/>
            <person name="Hasman H."/>
            <person name="Kemp M."/>
            <person name="Justesen U.S."/>
        </authorList>
    </citation>
    <scope>NUCLEOTIDE SEQUENCE [LARGE SCALE GENOMIC DNA]</scope>
    <source>
        <strain evidence="2">DCMOUH0018B</strain>
    </source>
</reference>
<name>A0A0I9SCE0_BACFG</name>
<evidence type="ECO:0000313" key="3">
    <source>
        <dbReference type="EMBL" id="RHH10013.1"/>
    </source>
</evidence>
<reference evidence="2" key="1">
    <citation type="book" date="2014" name="THE 24TH EUROPEAN CONGRESS OF CLINICAL MICROBIOLOGY AND INFECTIOUS DISEASES" publisher="ECCMID 2014" city="Barcelona, Spain">
        <title>Identification of resistance genes in three multidrug-resistant Bacteroides fragilis isolates by whole genome sequencing.</title>
        <editorList>
            <person name="Unknown"/>
            <person name="A."/>
        </editorList>
        <authorList>
            <person name="Sydenham T.V."/>
            <person name="Hasman H."/>
            <person name="Wang M."/>
            <person name="Soki J."/>
            <person name="Nagy E."/>
            <person name="Justesen U.S."/>
        </authorList>
    </citation>
    <scope>NUCLEOTIDE SEQUENCE</scope>
    <source>
        <strain evidence="2">DCMOUH0018B</strain>
    </source>
</reference>
<evidence type="ECO:0000256" key="1">
    <source>
        <dbReference type="SAM" id="SignalP"/>
    </source>
</evidence>